<dbReference type="HOGENOM" id="CLU_407404_0_0_1"/>
<evidence type="ECO:0000256" key="2">
    <source>
        <dbReference type="ARBA" id="ARBA00005988"/>
    </source>
</evidence>
<dbReference type="InterPro" id="IPR050821">
    <property type="entry name" value="Cytosolic_carboxypeptidase"/>
</dbReference>
<comment type="cofactor">
    <cofactor evidence="1">
        <name>Zn(2+)</name>
        <dbReference type="ChEBI" id="CHEBI:29105"/>
    </cofactor>
</comment>
<dbReference type="GO" id="GO:0015631">
    <property type="term" value="F:tubulin binding"/>
    <property type="evidence" value="ECO:0000318"/>
    <property type="project" value="GO_Central"/>
</dbReference>
<evidence type="ECO:0000259" key="4">
    <source>
        <dbReference type="PROSITE" id="PS52035"/>
    </source>
</evidence>
<dbReference type="GO" id="GO:0015630">
    <property type="term" value="C:microtubule cytoskeleton"/>
    <property type="evidence" value="ECO:0000318"/>
    <property type="project" value="GO_Central"/>
</dbReference>
<dbReference type="PROSITE" id="PS52035">
    <property type="entry name" value="PEPTIDASE_M14"/>
    <property type="match status" value="1"/>
</dbReference>
<sequence>MDDEGFESAFIETLITQQDKQPTFIITSLPTPNPIVYQADNRGLTNDIKDIEKSYKCIYKKQYGSKVSNQHFKQLNLKDIQTPTITQPQQLPLFDSNFTSGNLAAVYQVDKFEYDLLLQEDINATSYSQWFYFRVTNPNEYKCRINIINMVTYNIKQQSKNYLQYQNGFGVYIKYDSHWEILKSQVLIKQSQYVKSNYCKTTSTKLYTLSFWINKSSKSYEIALGIPYTHLDLDKYLIKFSSEILANTITGLPIRMVQFGSKRSDVILVIARQHPGETVSSHVCQGFLEALSNDKTLQLFYNIIVIPMVNPDGVKQGNFRCDLSGKDLNRVWQNPRLKYHQQIIQIRSLIDKILSEGRDIKTFIDLHGHSRKLGTFMYACRNSEDPIECRVLPRIMAENSKYFDFNSCTFNLKSYKLKTARAFVFNQVQKHKPNSFHNIVTLETSFFGYKYDNKFIQYSQNDLVQIGMDLHQSLKIYHMQLEQKTRIYQDLELNKKYYQQIDDNQVSDDSDSEPEIGIVPDENIQLQTILTKKSTKLLGDIPKTSALKKRTLKKTATNPFLVGQSNKNLRFHNLTRDSKSQKDINQTLQIQQSLSPNIINFYKINRNLSSHNTDHFHMHSNSGDPYESVQSCRLLRQSTTRTPQEFKLKSEQRGQFHSPNDKLIVFEQNLKIKRKNTQKIKLF</sequence>
<evidence type="ECO:0000256" key="1">
    <source>
        <dbReference type="ARBA" id="ARBA00001947"/>
    </source>
</evidence>
<dbReference type="Gene3D" id="3.40.630.10">
    <property type="entry name" value="Zn peptidases"/>
    <property type="match status" value="1"/>
</dbReference>
<dbReference type="PANTHER" id="PTHR12756">
    <property type="entry name" value="CYTOSOLIC CARBOXYPEPTIDASE"/>
    <property type="match status" value="1"/>
</dbReference>
<dbReference type="GO" id="GO:0004181">
    <property type="term" value="F:metallocarboxypeptidase activity"/>
    <property type="evidence" value="ECO:0000318"/>
    <property type="project" value="GO_Central"/>
</dbReference>
<dbReference type="KEGG" id="ptm:GSPATT00019369001"/>
<dbReference type="Gene3D" id="2.60.40.3120">
    <property type="match status" value="1"/>
</dbReference>
<dbReference type="GeneID" id="5038834"/>
<evidence type="ECO:0000256" key="3">
    <source>
        <dbReference type="PROSITE-ProRule" id="PRU01379"/>
    </source>
</evidence>
<accession>A0DRI5</accession>
<gene>
    <name evidence="5" type="ORF">GSPATT00019369001</name>
</gene>
<dbReference type="OrthoDB" id="293242at2759"/>
<feature type="domain" description="Peptidase M14" evidence="4">
    <location>
        <begin position="216"/>
        <end position="473"/>
    </location>
</feature>
<comment type="similarity">
    <text evidence="2 3">Belongs to the peptidase M14 family.</text>
</comment>
<organism evidence="5 6">
    <name type="scientific">Paramecium tetraurelia</name>
    <dbReference type="NCBI Taxonomy" id="5888"/>
    <lineage>
        <taxon>Eukaryota</taxon>
        <taxon>Sar</taxon>
        <taxon>Alveolata</taxon>
        <taxon>Ciliophora</taxon>
        <taxon>Intramacronucleata</taxon>
        <taxon>Oligohymenophorea</taxon>
        <taxon>Peniculida</taxon>
        <taxon>Parameciidae</taxon>
        <taxon>Paramecium</taxon>
    </lineage>
</organism>
<reference evidence="5 6" key="1">
    <citation type="journal article" date="2006" name="Nature">
        <title>Global trends of whole-genome duplications revealed by the ciliate Paramecium tetraurelia.</title>
        <authorList>
            <consortium name="Genoscope"/>
            <person name="Aury J.-M."/>
            <person name="Jaillon O."/>
            <person name="Duret L."/>
            <person name="Noel B."/>
            <person name="Jubin C."/>
            <person name="Porcel B.M."/>
            <person name="Segurens B."/>
            <person name="Daubin V."/>
            <person name="Anthouard V."/>
            <person name="Aiach N."/>
            <person name="Arnaiz O."/>
            <person name="Billaut A."/>
            <person name="Beisson J."/>
            <person name="Blanc I."/>
            <person name="Bouhouche K."/>
            <person name="Camara F."/>
            <person name="Duharcourt S."/>
            <person name="Guigo R."/>
            <person name="Gogendeau D."/>
            <person name="Katinka M."/>
            <person name="Keller A.-M."/>
            <person name="Kissmehl R."/>
            <person name="Klotz C."/>
            <person name="Koll F."/>
            <person name="Le Moue A."/>
            <person name="Lepere C."/>
            <person name="Malinsky S."/>
            <person name="Nowacki M."/>
            <person name="Nowak J.K."/>
            <person name="Plattner H."/>
            <person name="Poulain J."/>
            <person name="Ruiz F."/>
            <person name="Serrano V."/>
            <person name="Zagulski M."/>
            <person name="Dessen P."/>
            <person name="Betermier M."/>
            <person name="Weissenbach J."/>
            <person name="Scarpelli C."/>
            <person name="Schachter V."/>
            <person name="Sperling L."/>
            <person name="Meyer E."/>
            <person name="Cohen J."/>
            <person name="Wincker P."/>
        </authorList>
    </citation>
    <scope>NUCLEOTIDE SEQUENCE [LARGE SCALE GENOMIC DNA]</scope>
    <source>
        <strain evidence="5 6">Stock d4-2</strain>
    </source>
</reference>
<proteinExistence type="inferred from homology"/>
<dbReference type="GO" id="GO:0006508">
    <property type="term" value="P:proteolysis"/>
    <property type="evidence" value="ECO:0007669"/>
    <property type="project" value="InterPro"/>
</dbReference>
<evidence type="ECO:0000313" key="6">
    <source>
        <dbReference type="Proteomes" id="UP000000600"/>
    </source>
</evidence>
<protein>
    <recommendedName>
        <fullName evidence="4">Peptidase M14 domain-containing protein</fullName>
    </recommendedName>
</protein>
<dbReference type="Pfam" id="PF00246">
    <property type="entry name" value="Peptidase_M14"/>
    <property type="match status" value="1"/>
</dbReference>
<dbReference type="EMBL" id="CT868541">
    <property type="protein sequence ID" value="CAK85652.1"/>
    <property type="molecule type" value="Genomic_DNA"/>
</dbReference>
<dbReference type="OMA" id="CQGFLEA"/>
<name>A0DRI5_PARTE</name>
<dbReference type="STRING" id="5888.A0DRI5"/>
<feature type="active site" description="Proton donor/acceptor" evidence="3">
    <location>
        <position position="443"/>
    </location>
</feature>
<dbReference type="InterPro" id="IPR000834">
    <property type="entry name" value="Peptidase_M14"/>
</dbReference>
<dbReference type="GO" id="GO:0005737">
    <property type="term" value="C:cytoplasm"/>
    <property type="evidence" value="ECO:0000318"/>
    <property type="project" value="GO_Central"/>
</dbReference>
<dbReference type="InParanoid" id="A0DRI5"/>
<dbReference type="AlphaFoldDB" id="A0DRI5"/>
<dbReference type="PANTHER" id="PTHR12756:SF45">
    <property type="entry name" value="CYTOSOLIC CARBOXYPEPTIDASE NNA1"/>
    <property type="match status" value="1"/>
</dbReference>
<keyword evidence="6" id="KW-1185">Reference proteome</keyword>
<dbReference type="eggNOG" id="KOG3641">
    <property type="taxonomic scope" value="Eukaryota"/>
</dbReference>
<dbReference type="GO" id="GO:0008270">
    <property type="term" value="F:zinc ion binding"/>
    <property type="evidence" value="ECO:0007669"/>
    <property type="project" value="InterPro"/>
</dbReference>
<dbReference type="RefSeq" id="XP_001453049.1">
    <property type="nucleotide sequence ID" value="XM_001453012.1"/>
</dbReference>
<dbReference type="InterPro" id="IPR040626">
    <property type="entry name" value="Pepdidase_M14_N"/>
</dbReference>
<evidence type="ECO:0000313" key="5">
    <source>
        <dbReference type="EMBL" id="CAK85652.1"/>
    </source>
</evidence>
<dbReference type="SUPFAM" id="SSF53187">
    <property type="entry name" value="Zn-dependent exopeptidases"/>
    <property type="match status" value="1"/>
</dbReference>
<dbReference type="Proteomes" id="UP000000600">
    <property type="component" value="Unassembled WGS sequence"/>
</dbReference>
<dbReference type="Pfam" id="PF18027">
    <property type="entry name" value="Pepdidase_M14_N"/>
    <property type="match status" value="1"/>
</dbReference>